<dbReference type="PANTHER" id="PTHR33540:SF2">
    <property type="entry name" value="TRNA THREONYLCARBAMOYLADENOSINE BIOSYNTHESIS PROTEIN TSAE"/>
    <property type="match status" value="1"/>
</dbReference>
<dbReference type="PANTHER" id="PTHR33540">
    <property type="entry name" value="TRNA THREONYLCARBAMOYLADENOSINE BIOSYNTHESIS PROTEIN TSAE"/>
    <property type="match status" value="1"/>
</dbReference>
<organism evidence="11 12">
    <name type="scientific">Zooshikella harenae</name>
    <dbReference type="NCBI Taxonomy" id="2827238"/>
    <lineage>
        <taxon>Bacteria</taxon>
        <taxon>Pseudomonadati</taxon>
        <taxon>Pseudomonadota</taxon>
        <taxon>Gammaproteobacteria</taxon>
        <taxon>Oceanospirillales</taxon>
        <taxon>Zooshikellaceae</taxon>
        <taxon>Zooshikella</taxon>
    </lineage>
</organism>
<dbReference type="InterPro" id="IPR003442">
    <property type="entry name" value="T6A_TsaE"/>
</dbReference>
<evidence type="ECO:0000313" key="11">
    <source>
        <dbReference type="EMBL" id="MBU2710894.1"/>
    </source>
</evidence>
<evidence type="ECO:0000256" key="5">
    <source>
        <dbReference type="ARBA" id="ARBA00022694"/>
    </source>
</evidence>
<dbReference type="EMBL" id="JAGSOY010000012">
    <property type="protein sequence ID" value="MBU2710894.1"/>
    <property type="molecule type" value="Genomic_DNA"/>
</dbReference>
<proteinExistence type="inferred from homology"/>
<dbReference type="NCBIfam" id="TIGR00150">
    <property type="entry name" value="T6A_YjeE"/>
    <property type="match status" value="1"/>
</dbReference>
<dbReference type="RefSeq" id="WP_215819059.1">
    <property type="nucleotide sequence ID" value="NZ_JAGSOY010000012.1"/>
</dbReference>
<reference evidence="11 12" key="1">
    <citation type="submission" date="2021-04" db="EMBL/GenBank/DDBJ databases">
        <authorList>
            <person name="Pira H."/>
            <person name="Risdian C."/>
            <person name="Wink J."/>
        </authorList>
    </citation>
    <scope>NUCLEOTIDE SEQUENCE [LARGE SCALE GENOMIC DNA]</scope>
    <source>
        <strain evidence="11 12">WH53</strain>
    </source>
</reference>
<protein>
    <recommendedName>
        <fullName evidence="3">tRNA threonylcarbamoyladenosine biosynthesis protein TsaE</fullName>
    </recommendedName>
    <alternativeName>
        <fullName evidence="10">t(6)A37 threonylcarbamoyladenosine biosynthesis protein TsaE</fullName>
    </alternativeName>
</protein>
<evidence type="ECO:0000256" key="4">
    <source>
        <dbReference type="ARBA" id="ARBA00022490"/>
    </source>
</evidence>
<dbReference type="InterPro" id="IPR027417">
    <property type="entry name" value="P-loop_NTPase"/>
</dbReference>
<dbReference type="SUPFAM" id="SSF52540">
    <property type="entry name" value="P-loop containing nucleoside triphosphate hydrolases"/>
    <property type="match status" value="1"/>
</dbReference>
<sequence length="161" mass="17545">MTSGQTILLIDEAATIGFGQQLAKASGGKGVIFLYGDLGAGKTTLCRGVLQQMGHDGAVKSPTYTLVEPYNLVSGQVVYHFDLYRLGDPEELELLGGREYFNQSALCMIEWPERGTGFLPPADLKLTLQYQQGARTIEVLPVSQHGQNIAAKLVHDRNVNH</sequence>
<evidence type="ECO:0000256" key="1">
    <source>
        <dbReference type="ARBA" id="ARBA00004496"/>
    </source>
</evidence>
<keyword evidence="7" id="KW-0547">Nucleotide-binding</keyword>
<evidence type="ECO:0000256" key="7">
    <source>
        <dbReference type="ARBA" id="ARBA00022741"/>
    </source>
</evidence>
<dbReference type="Proteomes" id="UP000690515">
    <property type="component" value="Unassembled WGS sequence"/>
</dbReference>
<accession>A0ABS5ZA78</accession>
<evidence type="ECO:0000256" key="6">
    <source>
        <dbReference type="ARBA" id="ARBA00022723"/>
    </source>
</evidence>
<name>A0ABS5ZA78_9GAMM</name>
<dbReference type="Gene3D" id="3.40.50.300">
    <property type="entry name" value="P-loop containing nucleotide triphosphate hydrolases"/>
    <property type="match status" value="1"/>
</dbReference>
<evidence type="ECO:0000256" key="8">
    <source>
        <dbReference type="ARBA" id="ARBA00022840"/>
    </source>
</evidence>
<comment type="caution">
    <text evidence="11">The sequence shown here is derived from an EMBL/GenBank/DDBJ whole genome shotgun (WGS) entry which is preliminary data.</text>
</comment>
<keyword evidence="12" id="KW-1185">Reference proteome</keyword>
<evidence type="ECO:0000256" key="3">
    <source>
        <dbReference type="ARBA" id="ARBA00019010"/>
    </source>
</evidence>
<keyword evidence="6" id="KW-0479">Metal-binding</keyword>
<gene>
    <name evidence="11" type="primary">tsaE</name>
    <name evidence="11" type="ORF">KCG35_07465</name>
</gene>
<keyword evidence="8" id="KW-0067">ATP-binding</keyword>
<evidence type="ECO:0000256" key="2">
    <source>
        <dbReference type="ARBA" id="ARBA00007599"/>
    </source>
</evidence>
<keyword evidence="5" id="KW-0819">tRNA processing</keyword>
<evidence type="ECO:0000256" key="10">
    <source>
        <dbReference type="ARBA" id="ARBA00032441"/>
    </source>
</evidence>
<comment type="subcellular location">
    <subcellularLocation>
        <location evidence="1">Cytoplasm</location>
    </subcellularLocation>
</comment>
<keyword evidence="4" id="KW-0963">Cytoplasm</keyword>
<dbReference type="Pfam" id="PF02367">
    <property type="entry name" value="TsaE"/>
    <property type="match status" value="1"/>
</dbReference>
<keyword evidence="9" id="KW-0460">Magnesium</keyword>
<evidence type="ECO:0000256" key="9">
    <source>
        <dbReference type="ARBA" id="ARBA00022842"/>
    </source>
</evidence>
<evidence type="ECO:0000313" key="12">
    <source>
        <dbReference type="Proteomes" id="UP000690515"/>
    </source>
</evidence>
<comment type="similarity">
    <text evidence="2">Belongs to the TsaE family.</text>
</comment>